<dbReference type="InterPro" id="IPR014710">
    <property type="entry name" value="RmlC-like_jellyroll"/>
</dbReference>
<gene>
    <name evidence="2" type="ORF">BE08_27005</name>
</gene>
<dbReference type="InterPro" id="IPR021948">
    <property type="entry name" value="DUF3565"/>
</dbReference>
<protein>
    <recommendedName>
        <fullName evidence="1">TehB/YeaR-like domain-containing protein</fullName>
    </recommendedName>
</protein>
<evidence type="ECO:0000313" key="3">
    <source>
        <dbReference type="Proteomes" id="UP000075420"/>
    </source>
</evidence>
<evidence type="ECO:0000313" key="2">
    <source>
        <dbReference type="EMBL" id="KYF52273.1"/>
    </source>
</evidence>
<accession>A0A150P9B2</accession>
<dbReference type="InterPro" id="IPR015392">
    <property type="entry name" value="TehB/YeaR-like_dom"/>
</dbReference>
<organism evidence="2 3">
    <name type="scientific">Sorangium cellulosum</name>
    <name type="common">Polyangium cellulosum</name>
    <dbReference type="NCBI Taxonomy" id="56"/>
    <lineage>
        <taxon>Bacteria</taxon>
        <taxon>Pseudomonadati</taxon>
        <taxon>Myxococcota</taxon>
        <taxon>Polyangia</taxon>
        <taxon>Polyangiales</taxon>
        <taxon>Polyangiaceae</taxon>
        <taxon>Sorangium</taxon>
    </lineage>
</organism>
<comment type="caution">
    <text evidence="2">The sequence shown here is derived from an EMBL/GenBank/DDBJ whole genome shotgun (WGS) entry which is preliminary data.</text>
</comment>
<dbReference type="Gene3D" id="2.60.120.10">
    <property type="entry name" value="Jelly Rolls"/>
    <property type="match status" value="1"/>
</dbReference>
<dbReference type="Proteomes" id="UP000075420">
    <property type="component" value="Unassembled WGS sequence"/>
</dbReference>
<dbReference type="Pfam" id="PF12088">
    <property type="entry name" value="DUF3565"/>
    <property type="match status" value="1"/>
</dbReference>
<feature type="domain" description="TehB/YeaR-like" evidence="1">
    <location>
        <begin position="72"/>
        <end position="147"/>
    </location>
</feature>
<name>A0A150P9B2_SORCE</name>
<evidence type="ECO:0000259" key="1">
    <source>
        <dbReference type="Pfam" id="PF09313"/>
    </source>
</evidence>
<sequence>MQRPITGYHKDDADDWVAELSCGHGQHVRHRPPFLSRPWSLTAEGRDSMLGTQLDCVRCDRLEMPDGLTPYKRTPEFDEGTIPGGLRKNHATKAGVWGVIHVISGQLRYRVDGLDGRELLLTPENHGIVAPEVLHHVEPDGPVRFFVEFHSKGA</sequence>
<dbReference type="SUPFAM" id="SSF51197">
    <property type="entry name" value="Clavaminate synthase-like"/>
    <property type="match status" value="1"/>
</dbReference>
<proteinExistence type="predicted"/>
<reference evidence="2 3" key="1">
    <citation type="submission" date="2014-02" db="EMBL/GenBank/DDBJ databases">
        <title>The small core and large imbalanced accessory genome model reveals a collaborative survival strategy of Sorangium cellulosum strains in nature.</title>
        <authorList>
            <person name="Han K."/>
            <person name="Peng R."/>
            <person name="Blom J."/>
            <person name="Li Y.-Z."/>
        </authorList>
    </citation>
    <scope>NUCLEOTIDE SEQUENCE [LARGE SCALE GENOMIC DNA]</scope>
    <source>
        <strain evidence="2 3">So0157-25</strain>
    </source>
</reference>
<dbReference type="EMBL" id="JELY01002526">
    <property type="protein sequence ID" value="KYF52273.1"/>
    <property type="molecule type" value="Genomic_DNA"/>
</dbReference>
<dbReference type="AlphaFoldDB" id="A0A150P9B2"/>
<dbReference type="Pfam" id="PF09313">
    <property type="entry name" value="TehB-like"/>
    <property type="match status" value="1"/>
</dbReference>